<dbReference type="HOGENOM" id="CLU_043488_0_0_1"/>
<evidence type="ECO:0000259" key="18">
    <source>
        <dbReference type="PROSITE" id="PS50835"/>
    </source>
</evidence>
<evidence type="ECO:0000259" key="19">
    <source>
        <dbReference type="PROSITE" id="PS50853"/>
    </source>
</evidence>
<feature type="domain" description="Fibronectin type-III" evidence="19">
    <location>
        <begin position="286"/>
        <end position="376"/>
    </location>
</feature>
<keyword evidence="8" id="KW-0677">Repeat</keyword>
<sequence>ILTSPRDTNVVEDGTVSFFCEVTGNPKPEIHWAKDNHRVHSLRRRISVYKTSNGSVLRIERVQRRRDERRYECIADNGAGTQATAAAMLNIYPKDQGNGIPKITTHPHRNVVEKDQNTIMVCSASGNPEPHITWFKDSIPVDLTDPRLTLLESGTLHIRESNTSDEGLYECMAENELGSAYSYPGQLTVYVRGPLVPPRFINIPEDVEVTPGGSANLTCIAVGAPMPNVRWRLGSVDLSPEVASPLKNVLKLNDIWESGTYTCIATSDLGVIRTDVRVEVKGLAATPVNVAISEVTGTSLKLTWSPGSEDPIDSYRITYKHIFADSDMSTRVNVQSTEYTVTGLSPRAIYEFRVAAVNSFGIGRPSIPVNVITGEIPPGSPPQNVRAQSLDSSSLVVQWEKPELPNGWIQWEKPELPNGWIQGYKVYYTLTPDIPLSQWIVHDVDDGLQTTLTDLFPSSTYTICVRAFNKEGEGPISEAIEVATQPAGQTQ</sequence>
<dbReference type="PRINTS" id="PR00014">
    <property type="entry name" value="FNTYPEIII"/>
</dbReference>
<dbReference type="Pfam" id="PF00041">
    <property type="entry name" value="fn3"/>
    <property type="match status" value="2"/>
</dbReference>
<keyword evidence="22" id="KW-1185">Reference proteome</keyword>
<keyword evidence="5" id="KW-1003">Cell membrane</keyword>
<keyword evidence="12" id="KW-0472">Membrane</keyword>
<dbReference type="EMBL" id="KB296277">
    <property type="protein sequence ID" value="ELU11946.1"/>
    <property type="molecule type" value="Genomic_DNA"/>
</dbReference>
<evidence type="ECO:0000256" key="11">
    <source>
        <dbReference type="ARBA" id="ARBA00022989"/>
    </source>
</evidence>
<evidence type="ECO:0000256" key="2">
    <source>
        <dbReference type="ARBA" id="ARBA00004236"/>
    </source>
</evidence>
<evidence type="ECO:0000256" key="4">
    <source>
        <dbReference type="ARBA" id="ARBA00013064"/>
    </source>
</evidence>
<gene>
    <name evidence="20" type="ORF">CAPTEDRAFT_131640</name>
</gene>
<dbReference type="FunFam" id="2.60.40.10:FF:000023">
    <property type="entry name" value="receptor-type tyrosine-protein phosphatase delta isoform X2"/>
    <property type="match status" value="1"/>
</dbReference>
<evidence type="ECO:0000256" key="9">
    <source>
        <dbReference type="ARBA" id="ARBA00022801"/>
    </source>
</evidence>
<comment type="similarity">
    <text evidence="3">Belongs to the protein-tyrosine phosphatase family. Receptor class 2A subfamily.</text>
</comment>
<dbReference type="InterPro" id="IPR050964">
    <property type="entry name" value="Striated_Muscle_Regulatory"/>
</dbReference>
<evidence type="ECO:0000256" key="16">
    <source>
        <dbReference type="ARBA" id="ARBA00023319"/>
    </source>
</evidence>
<accession>R7V6G3</accession>
<evidence type="ECO:0000256" key="17">
    <source>
        <dbReference type="ARBA" id="ARBA00051722"/>
    </source>
</evidence>
<dbReference type="AlphaFoldDB" id="R7V6G3"/>
<dbReference type="FunFam" id="2.60.40.10:FF:000036">
    <property type="entry name" value="receptor-type tyrosine-protein phosphatase delta isoform X1"/>
    <property type="match status" value="1"/>
</dbReference>
<keyword evidence="10" id="KW-0904">Protein phosphatase</keyword>
<keyword evidence="14" id="KW-0675">Receptor</keyword>
<evidence type="ECO:0000256" key="1">
    <source>
        <dbReference type="ARBA" id="ARBA00004167"/>
    </source>
</evidence>
<keyword evidence="9" id="KW-0378">Hydrolase</keyword>
<feature type="domain" description="Fibronectin type-III" evidence="19">
    <location>
        <begin position="381"/>
        <end position="487"/>
    </location>
</feature>
<keyword evidence="16" id="KW-0393">Immunoglobulin domain</keyword>
<evidence type="ECO:0000313" key="20">
    <source>
        <dbReference type="EMBL" id="ELU11946.1"/>
    </source>
</evidence>
<reference evidence="22" key="1">
    <citation type="submission" date="2012-12" db="EMBL/GenBank/DDBJ databases">
        <authorList>
            <person name="Hellsten U."/>
            <person name="Grimwood J."/>
            <person name="Chapman J.A."/>
            <person name="Shapiro H."/>
            <person name="Aerts A."/>
            <person name="Otillar R.P."/>
            <person name="Terry A.Y."/>
            <person name="Boore J.L."/>
            <person name="Simakov O."/>
            <person name="Marletaz F."/>
            <person name="Cho S.-J."/>
            <person name="Edsinger-Gonzales E."/>
            <person name="Havlak P."/>
            <person name="Kuo D.-H."/>
            <person name="Larsson T."/>
            <person name="Lv J."/>
            <person name="Arendt D."/>
            <person name="Savage R."/>
            <person name="Osoegawa K."/>
            <person name="de Jong P."/>
            <person name="Lindberg D.R."/>
            <person name="Seaver E.C."/>
            <person name="Weisblat D.A."/>
            <person name="Putnam N.H."/>
            <person name="Grigoriev I.V."/>
            <person name="Rokhsar D.S."/>
        </authorList>
    </citation>
    <scope>NUCLEOTIDE SEQUENCE</scope>
    <source>
        <strain evidence="22">I ESC-2004</strain>
    </source>
</reference>
<dbReference type="Proteomes" id="UP000014760">
    <property type="component" value="Unassembled WGS sequence"/>
</dbReference>
<reference evidence="20 22" key="2">
    <citation type="journal article" date="2013" name="Nature">
        <title>Insights into bilaterian evolution from three spiralian genomes.</title>
        <authorList>
            <person name="Simakov O."/>
            <person name="Marletaz F."/>
            <person name="Cho S.J."/>
            <person name="Edsinger-Gonzales E."/>
            <person name="Havlak P."/>
            <person name="Hellsten U."/>
            <person name="Kuo D.H."/>
            <person name="Larsson T."/>
            <person name="Lv J."/>
            <person name="Arendt D."/>
            <person name="Savage R."/>
            <person name="Osoegawa K."/>
            <person name="de Jong P."/>
            <person name="Grimwood J."/>
            <person name="Chapman J.A."/>
            <person name="Shapiro H."/>
            <person name="Aerts A."/>
            <person name="Otillar R.P."/>
            <person name="Terry A.Y."/>
            <person name="Boore J.L."/>
            <person name="Grigoriev I.V."/>
            <person name="Lindberg D.R."/>
            <person name="Seaver E.C."/>
            <person name="Weisblat D.A."/>
            <person name="Putnam N.H."/>
            <person name="Rokhsar D.S."/>
        </authorList>
    </citation>
    <scope>NUCLEOTIDE SEQUENCE</scope>
    <source>
        <strain evidence="20 22">I ESC-2004</strain>
    </source>
</reference>
<dbReference type="InterPro" id="IPR007110">
    <property type="entry name" value="Ig-like_dom"/>
</dbReference>
<dbReference type="PANTHER" id="PTHR13817">
    <property type="entry name" value="TITIN"/>
    <property type="match status" value="1"/>
</dbReference>
<keyword evidence="7" id="KW-0732">Signal</keyword>
<evidence type="ECO:0000256" key="8">
    <source>
        <dbReference type="ARBA" id="ARBA00022737"/>
    </source>
</evidence>
<dbReference type="Pfam" id="PF07679">
    <property type="entry name" value="I-set"/>
    <property type="match status" value="1"/>
</dbReference>
<protein>
    <recommendedName>
        <fullName evidence="4">protein-tyrosine-phosphatase</fullName>
        <ecNumber evidence="4">3.1.3.48</ecNumber>
    </recommendedName>
</protein>
<dbReference type="EnsemblMetazoa" id="CapteT131640">
    <property type="protein sequence ID" value="CapteP131640"/>
    <property type="gene ID" value="CapteG131640"/>
</dbReference>
<dbReference type="InterPro" id="IPR003598">
    <property type="entry name" value="Ig_sub2"/>
</dbReference>
<evidence type="ECO:0000256" key="12">
    <source>
        <dbReference type="ARBA" id="ARBA00023136"/>
    </source>
</evidence>
<evidence type="ECO:0000256" key="10">
    <source>
        <dbReference type="ARBA" id="ARBA00022912"/>
    </source>
</evidence>
<comment type="subcellular location">
    <subcellularLocation>
        <location evidence="2">Cell membrane</location>
    </subcellularLocation>
    <subcellularLocation>
        <location evidence="1">Membrane</location>
        <topology evidence="1">Single-pass membrane protein</topology>
    </subcellularLocation>
</comment>
<evidence type="ECO:0000313" key="22">
    <source>
        <dbReference type="Proteomes" id="UP000014760"/>
    </source>
</evidence>
<reference evidence="21" key="3">
    <citation type="submission" date="2015-06" db="UniProtKB">
        <authorList>
            <consortium name="EnsemblMetazoa"/>
        </authorList>
    </citation>
    <scope>IDENTIFICATION</scope>
</reference>
<keyword evidence="6" id="KW-0812">Transmembrane</keyword>
<evidence type="ECO:0000256" key="5">
    <source>
        <dbReference type="ARBA" id="ARBA00022475"/>
    </source>
</evidence>
<feature type="domain" description="Ig-like" evidence="18">
    <location>
        <begin position="1"/>
        <end position="90"/>
    </location>
</feature>
<proteinExistence type="inferred from homology"/>
<evidence type="ECO:0000256" key="14">
    <source>
        <dbReference type="ARBA" id="ARBA00023170"/>
    </source>
</evidence>
<dbReference type="InterPro" id="IPR003961">
    <property type="entry name" value="FN3_dom"/>
</dbReference>
<dbReference type="Pfam" id="PF13927">
    <property type="entry name" value="Ig_3"/>
    <property type="match status" value="2"/>
</dbReference>
<comment type="catalytic activity">
    <reaction evidence="17">
        <text>O-phospho-L-tyrosyl-[protein] + H2O = L-tyrosyl-[protein] + phosphate</text>
        <dbReference type="Rhea" id="RHEA:10684"/>
        <dbReference type="Rhea" id="RHEA-COMP:10136"/>
        <dbReference type="Rhea" id="RHEA-COMP:20101"/>
        <dbReference type="ChEBI" id="CHEBI:15377"/>
        <dbReference type="ChEBI" id="CHEBI:43474"/>
        <dbReference type="ChEBI" id="CHEBI:46858"/>
        <dbReference type="ChEBI" id="CHEBI:61978"/>
        <dbReference type="EC" id="3.1.3.48"/>
    </reaction>
</comment>
<dbReference type="SMART" id="SM00409">
    <property type="entry name" value="IG"/>
    <property type="match status" value="3"/>
</dbReference>
<dbReference type="SMART" id="SM00060">
    <property type="entry name" value="FN3"/>
    <property type="match status" value="2"/>
</dbReference>
<dbReference type="CDD" id="cd00063">
    <property type="entry name" value="FN3"/>
    <property type="match status" value="2"/>
</dbReference>
<dbReference type="SMART" id="SM00408">
    <property type="entry name" value="IGc2"/>
    <property type="match status" value="3"/>
</dbReference>
<dbReference type="SUPFAM" id="SSF49265">
    <property type="entry name" value="Fibronectin type III"/>
    <property type="match status" value="2"/>
</dbReference>
<evidence type="ECO:0000256" key="7">
    <source>
        <dbReference type="ARBA" id="ARBA00022729"/>
    </source>
</evidence>
<dbReference type="InterPro" id="IPR013783">
    <property type="entry name" value="Ig-like_fold"/>
</dbReference>
<organism evidence="20">
    <name type="scientific">Capitella teleta</name>
    <name type="common">Polychaete worm</name>
    <dbReference type="NCBI Taxonomy" id="283909"/>
    <lineage>
        <taxon>Eukaryota</taxon>
        <taxon>Metazoa</taxon>
        <taxon>Spiralia</taxon>
        <taxon>Lophotrochozoa</taxon>
        <taxon>Annelida</taxon>
        <taxon>Polychaeta</taxon>
        <taxon>Sedentaria</taxon>
        <taxon>Scolecida</taxon>
        <taxon>Capitellidae</taxon>
        <taxon>Capitella</taxon>
    </lineage>
</organism>
<dbReference type="InterPro" id="IPR036116">
    <property type="entry name" value="FN3_sf"/>
</dbReference>
<dbReference type="OrthoDB" id="10253954at2759"/>
<dbReference type="EMBL" id="AMQN01019808">
    <property type="status" value="NOT_ANNOTATED_CDS"/>
    <property type="molecule type" value="Genomic_DNA"/>
</dbReference>
<feature type="domain" description="Ig-like" evidence="18">
    <location>
        <begin position="198"/>
        <end position="279"/>
    </location>
</feature>
<feature type="non-terminal residue" evidence="20">
    <location>
        <position position="1"/>
    </location>
</feature>
<dbReference type="InterPro" id="IPR013098">
    <property type="entry name" value="Ig_I-set"/>
</dbReference>
<dbReference type="PANTHER" id="PTHR13817:SF173">
    <property type="entry name" value="FRAZZLED"/>
    <property type="match status" value="1"/>
</dbReference>
<dbReference type="FunFam" id="2.60.40.10:FF:000010">
    <property type="entry name" value="receptor-type tyrosine-protein phosphatase delta isoform X1"/>
    <property type="match status" value="1"/>
</dbReference>
<dbReference type="InterPro" id="IPR003599">
    <property type="entry name" value="Ig_sub"/>
</dbReference>
<dbReference type="FunCoup" id="R7V6G3">
    <property type="interactions" value="124"/>
</dbReference>
<dbReference type="FunFam" id="2.60.40.10:FF:000273">
    <property type="entry name" value="contactin-3 isoform X1"/>
    <property type="match status" value="1"/>
</dbReference>
<dbReference type="SUPFAM" id="SSF48726">
    <property type="entry name" value="Immunoglobulin"/>
    <property type="match status" value="3"/>
</dbReference>
<evidence type="ECO:0000256" key="6">
    <source>
        <dbReference type="ARBA" id="ARBA00022692"/>
    </source>
</evidence>
<dbReference type="STRING" id="283909.R7V6G3"/>
<feature type="domain" description="Ig-like" evidence="18">
    <location>
        <begin position="101"/>
        <end position="188"/>
    </location>
</feature>
<dbReference type="GO" id="GO:0004725">
    <property type="term" value="F:protein tyrosine phosphatase activity"/>
    <property type="evidence" value="ECO:0007669"/>
    <property type="project" value="UniProtKB-EC"/>
</dbReference>
<dbReference type="GO" id="GO:0005886">
    <property type="term" value="C:plasma membrane"/>
    <property type="evidence" value="ECO:0007669"/>
    <property type="project" value="UniProtKB-SubCell"/>
</dbReference>
<keyword evidence="15" id="KW-0325">Glycoprotein</keyword>
<evidence type="ECO:0000256" key="15">
    <source>
        <dbReference type="ARBA" id="ARBA00023180"/>
    </source>
</evidence>
<evidence type="ECO:0000256" key="13">
    <source>
        <dbReference type="ARBA" id="ARBA00023157"/>
    </source>
</evidence>
<dbReference type="EC" id="3.1.3.48" evidence="4"/>
<dbReference type="InterPro" id="IPR036179">
    <property type="entry name" value="Ig-like_dom_sf"/>
</dbReference>
<dbReference type="PROSITE" id="PS50835">
    <property type="entry name" value="IG_LIKE"/>
    <property type="match status" value="3"/>
</dbReference>
<keyword evidence="11" id="KW-1133">Transmembrane helix</keyword>
<evidence type="ECO:0000313" key="21">
    <source>
        <dbReference type="EnsemblMetazoa" id="CapteP131640"/>
    </source>
</evidence>
<dbReference type="OMA" id="IKHLHPG"/>
<dbReference type="Gene3D" id="2.60.40.10">
    <property type="entry name" value="Immunoglobulins"/>
    <property type="match status" value="6"/>
</dbReference>
<keyword evidence="13" id="KW-1015">Disulfide bond</keyword>
<dbReference type="PROSITE" id="PS50853">
    <property type="entry name" value="FN3"/>
    <property type="match status" value="2"/>
</dbReference>
<evidence type="ECO:0000256" key="3">
    <source>
        <dbReference type="ARBA" id="ARBA00010504"/>
    </source>
</evidence>
<name>R7V6G3_CAPTE</name>